<evidence type="ECO:0000256" key="1">
    <source>
        <dbReference type="ARBA" id="ARBA00004651"/>
    </source>
</evidence>
<keyword evidence="7 8" id="KW-0472">Membrane</keyword>
<evidence type="ECO:0000256" key="8">
    <source>
        <dbReference type="SAM" id="Phobius"/>
    </source>
</evidence>
<sequence length="330" mass="34521">MTEKHIRKAVLLGITALALIAAVLLSIGLGSVRLSPTETVSTLFGNGDDANHTILWDIRIPRVLLALLIGANLAASGALLQAVMLNPLADPGLTGVSSGAAVAVLFILLAQPSYASLVPLAAIVGGMIAAVLVYVWAWNRRTGFTPIRIILSGVAVNAVFGGVIGLLSLLYSDQLPSALQWLNGSLSGKGMSAVKVLLPYSIIGWIAAILCIRQANILRLGEQVAHNLGQNLNRIRFTLSFIAVYLAAISVSTVGLVGFVGLIVPHIARMLVGSDYKQALPMSLLLGALILLAADTAGRTVFAPTEIPAGIVMAMLGGPYFLYLMRKGDT</sequence>
<evidence type="ECO:0000256" key="3">
    <source>
        <dbReference type="ARBA" id="ARBA00022448"/>
    </source>
</evidence>
<feature type="transmembrane region" description="Helical" evidence="8">
    <location>
        <begin position="149"/>
        <end position="171"/>
    </location>
</feature>
<dbReference type="InterPro" id="IPR000522">
    <property type="entry name" value="ABC_transptr_permease_BtuC"/>
</dbReference>
<comment type="similarity">
    <text evidence="2">Belongs to the binding-protein-dependent transport system permease family. FecCD subfamily.</text>
</comment>
<reference evidence="9 10" key="1">
    <citation type="submission" date="2017-04" db="EMBL/GenBank/DDBJ databases">
        <authorList>
            <person name="Afonso C.L."/>
            <person name="Miller P.J."/>
            <person name="Scott M.A."/>
            <person name="Spackman E."/>
            <person name="Goraichik I."/>
            <person name="Dimitrov K.M."/>
            <person name="Suarez D.L."/>
            <person name="Swayne D.E."/>
        </authorList>
    </citation>
    <scope>NUCLEOTIDE SEQUENCE [LARGE SCALE GENOMIC DNA]</scope>
    <source>
        <strain evidence="9 10">N3/975</strain>
    </source>
</reference>
<evidence type="ECO:0000256" key="4">
    <source>
        <dbReference type="ARBA" id="ARBA00022475"/>
    </source>
</evidence>
<feature type="transmembrane region" description="Helical" evidence="8">
    <location>
        <begin position="117"/>
        <end position="137"/>
    </location>
</feature>
<organism evidence="9 10">
    <name type="scientific">Paenibacillus uliginis N3/975</name>
    <dbReference type="NCBI Taxonomy" id="1313296"/>
    <lineage>
        <taxon>Bacteria</taxon>
        <taxon>Bacillati</taxon>
        <taxon>Bacillota</taxon>
        <taxon>Bacilli</taxon>
        <taxon>Bacillales</taxon>
        <taxon>Paenibacillaceae</taxon>
        <taxon>Paenibacillus</taxon>
    </lineage>
</organism>
<keyword evidence="4" id="KW-1003">Cell membrane</keyword>
<feature type="transmembrane region" description="Helical" evidence="8">
    <location>
        <begin position="306"/>
        <end position="325"/>
    </location>
</feature>
<evidence type="ECO:0000256" key="7">
    <source>
        <dbReference type="ARBA" id="ARBA00023136"/>
    </source>
</evidence>
<evidence type="ECO:0000256" key="5">
    <source>
        <dbReference type="ARBA" id="ARBA00022692"/>
    </source>
</evidence>
<comment type="subcellular location">
    <subcellularLocation>
        <location evidence="1">Cell membrane</location>
        <topology evidence="1">Multi-pass membrane protein</topology>
    </subcellularLocation>
</comment>
<dbReference type="STRING" id="1313296.SAMN05661091_1474"/>
<proteinExistence type="inferred from homology"/>
<dbReference type="GO" id="GO:0033214">
    <property type="term" value="P:siderophore-iron import into cell"/>
    <property type="evidence" value="ECO:0007669"/>
    <property type="project" value="TreeGrafter"/>
</dbReference>
<dbReference type="AlphaFoldDB" id="A0A1X7H0K6"/>
<dbReference type="RefSeq" id="WP_241930181.1">
    <property type="nucleotide sequence ID" value="NZ_LT840184.1"/>
</dbReference>
<dbReference type="GO" id="GO:0005886">
    <property type="term" value="C:plasma membrane"/>
    <property type="evidence" value="ECO:0007669"/>
    <property type="project" value="UniProtKB-SubCell"/>
</dbReference>
<dbReference type="GO" id="GO:0022857">
    <property type="term" value="F:transmembrane transporter activity"/>
    <property type="evidence" value="ECO:0007669"/>
    <property type="project" value="InterPro"/>
</dbReference>
<dbReference type="EMBL" id="LT840184">
    <property type="protein sequence ID" value="SMF77734.1"/>
    <property type="molecule type" value="Genomic_DNA"/>
</dbReference>
<protein>
    <submittedName>
        <fullName evidence="9">Iron complex transport system permease protein</fullName>
    </submittedName>
</protein>
<dbReference type="CDD" id="cd06550">
    <property type="entry name" value="TM_ABC_iron-siderophores_like"/>
    <property type="match status" value="1"/>
</dbReference>
<dbReference type="Proteomes" id="UP000192940">
    <property type="component" value="Chromosome I"/>
</dbReference>
<name>A0A1X7H0K6_9BACL</name>
<evidence type="ECO:0000313" key="9">
    <source>
        <dbReference type="EMBL" id="SMF77734.1"/>
    </source>
</evidence>
<keyword evidence="10" id="KW-1185">Reference proteome</keyword>
<dbReference type="PANTHER" id="PTHR30472">
    <property type="entry name" value="FERRIC ENTEROBACTIN TRANSPORT SYSTEM PERMEASE PROTEIN"/>
    <property type="match status" value="1"/>
</dbReference>
<dbReference type="Pfam" id="PF01032">
    <property type="entry name" value="FecCD"/>
    <property type="match status" value="1"/>
</dbReference>
<dbReference type="InterPro" id="IPR037294">
    <property type="entry name" value="ABC_BtuC-like"/>
</dbReference>
<dbReference type="SUPFAM" id="SSF81345">
    <property type="entry name" value="ABC transporter involved in vitamin B12 uptake, BtuC"/>
    <property type="match status" value="1"/>
</dbReference>
<dbReference type="PANTHER" id="PTHR30472:SF24">
    <property type="entry name" value="FERRIC ENTEROBACTIN TRANSPORT SYSTEM PERMEASE PROTEIN FEPG"/>
    <property type="match status" value="1"/>
</dbReference>
<dbReference type="Gene3D" id="1.10.3470.10">
    <property type="entry name" value="ABC transporter involved in vitamin B12 uptake, BtuC"/>
    <property type="match status" value="1"/>
</dbReference>
<keyword evidence="3" id="KW-0813">Transport</keyword>
<evidence type="ECO:0000313" key="10">
    <source>
        <dbReference type="Proteomes" id="UP000192940"/>
    </source>
</evidence>
<feature type="transmembrane region" description="Helical" evidence="8">
    <location>
        <begin position="58"/>
        <end position="80"/>
    </location>
</feature>
<dbReference type="FunFam" id="1.10.3470.10:FF:000001">
    <property type="entry name" value="Vitamin B12 ABC transporter permease BtuC"/>
    <property type="match status" value="1"/>
</dbReference>
<feature type="transmembrane region" description="Helical" evidence="8">
    <location>
        <begin position="191"/>
        <end position="212"/>
    </location>
</feature>
<gene>
    <name evidence="9" type="ORF">SAMN05661091_1474</name>
</gene>
<evidence type="ECO:0000256" key="6">
    <source>
        <dbReference type="ARBA" id="ARBA00022989"/>
    </source>
</evidence>
<keyword evidence="6 8" id="KW-1133">Transmembrane helix</keyword>
<feature type="transmembrane region" description="Helical" evidence="8">
    <location>
        <begin position="242"/>
        <end position="264"/>
    </location>
</feature>
<evidence type="ECO:0000256" key="2">
    <source>
        <dbReference type="ARBA" id="ARBA00007935"/>
    </source>
</evidence>
<accession>A0A1X7H0K6</accession>
<keyword evidence="5 8" id="KW-0812">Transmembrane</keyword>